<proteinExistence type="predicted"/>
<evidence type="ECO:0000313" key="3">
    <source>
        <dbReference type="Proteomes" id="UP000075578"/>
    </source>
</evidence>
<accession>A0A150ITS3</accession>
<reference evidence="2 3" key="1">
    <citation type="journal article" date="2016" name="ISME J.">
        <title>Chasing the elusive Euryarchaeota class WSA2: genomes reveal a uniquely fastidious methyl-reducing methanogen.</title>
        <authorList>
            <person name="Nobu M.K."/>
            <person name="Narihiro T."/>
            <person name="Kuroda K."/>
            <person name="Mei R."/>
            <person name="Liu W.T."/>
        </authorList>
    </citation>
    <scope>NUCLEOTIDE SEQUENCE [LARGE SCALE GENOMIC DNA]</scope>
    <source>
        <strain evidence="2">U1lsi0528_Bin089</strain>
    </source>
</reference>
<dbReference type="AlphaFoldDB" id="A0A150ITS3"/>
<dbReference type="EMBL" id="LNGD01000142">
    <property type="protein sequence ID" value="KYC48278.1"/>
    <property type="molecule type" value="Genomic_DNA"/>
</dbReference>
<evidence type="ECO:0000313" key="2">
    <source>
        <dbReference type="EMBL" id="KYC48278.1"/>
    </source>
</evidence>
<organism evidence="2 3">
    <name type="scientific">Candidatus Methanofastidiosum methylothiophilum</name>
    <dbReference type="NCBI Taxonomy" id="1705564"/>
    <lineage>
        <taxon>Archaea</taxon>
        <taxon>Methanobacteriati</taxon>
        <taxon>Methanobacteriota</taxon>
        <taxon>Stenosarchaea group</taxon>
        <taxon>Candidatus Methanofastidiosia</taxon>
        <taxon>Candidatus Methanofastidiosales</taxon>
        <taxon>Candidatus Methanofastidiosaceae</taxon>
        <taxon>Candidatus Methanofastidiosum</taxon>
    </lineage>
</organism>
<keyword evidence="1" id="KW-0812">Transmembrane</keyword>
<keyword evidence="1" id="KW-1133">Transmembrane helix</keyword>
<dbReference type="Proteomes" id="UP000075578">
    <property type="component" value="Unassembled WGS sequence"/>
</dbReference>
<feature type="transmembrane region" description="Helical" evidence="1">
    <location>
        <begin position="97"/>
        <end position="120"/>
    </location>
</feature>
<evidence type="ECO:0000256" key="1">
    <source>
        <dbReference type="SAM" id="Phobius"/>
    </source>
</evidence>
<sequence>MQRGRALYDNGYYTIEEARQDSETGPLLETKEVAKQFVVLPKIDSGDTLTVYIKSGEKTPFGKVLPFLGLLGGITSTVGKVPVLGDTVEEVGGTTGLLFVGILIIILLVILVIIGIVALLRKGKKDTTPTQPQIPQQQLNARISSKEDYFKLKNMGGIFGFFNRGE</sequence>
<comment type="caution">
    <text evidence="2">The sequence shown here is derived from an EMBL/GenBank/DDBJ whole genome shotgun (WGS) entry which is preliminary data.</text>
</comment>
<keyword evidence="1" id="KW-0472">Membrane</keyword>
<name>A0A150ITS3_9EURY</name>
<gene>
    <name evidence="2" type="ORF">AMQ74_01612</name>
</gene>
<feature type="transmembrane region" description="Helical" evidence="1">
    <location>
        <begin position="64"/>
        <end position="85"/>
    </location>
</feature>
<protein>
    <submittedName>
        <fullName evidence="2">Uncharacterized protein</fullName>
    </submittedName>
</protein>